<name>L0DDP6_SINAD</name>
<evidence type="ECO:0000313" key="2">
    <source>
        <dbReference type="Proteomes" id="UP000010798"/>
    </source>
</evidence>
<dbReference type="AlphaFoldDB" id="L0DDP6"/>
<keyword evidence="2" id="KW-1185">Reference proteome</keyword>
<dbReference type="EMBL" id="CP003364">
    <property type="protein sequence ID" value="AGA26985.1"/>
    <property type="molecule type" value="Genomic_DNA"/>
</dbReference>
<gene>
    <name evidence="1" type="ordered locus">Sinac_2687</name>
</gene>
<organism evidence="1 2">
    <name type="scientific">Singulisphaera acidiphila (strain ATCC BAA-1392 / DSM 18658 / VKM B-2454 / MOB10)</name>
    <dbReference type="NCBI Taxonomy" id="886293"/>
    <lineage>
        <taxon>Bacteria</taxon>
        <taxon>Pseudomonadati</taxon>
        <taxon>Planctomycetota</taxon>
        <taxon>Planctomycetia</taxon>
        <taxon>Isosphaerales</taxon>
        <taxon>Isosphaeraceae</taxon>
        <taxon>Singulisphaera</taxon>
    </lineage>
</organism>
<dbReference type="KEGG" id="saci:Sinac_2687"/>
<protein>
    <submittedName>
        <fullName evidence="1">Uncharacterized protein</fullName>
    </submittedName>
</protein>
<dbReference type="Proteomes" id="UP000010798">
    <property type="component" value="Chromosome"/>
</dbReference>
<sequence length="99" mass="11228">MVDLLIRCKRSLKNRGDRSNQRIQTKWDEPAVVPLVDHLGRISLLVNGTFSRNEFPRPTLRQGPRPDESAARAIHLVVDPVAQVWEALSVMISPSVEEF</sequence>
<proteinExistence type="predicted"/>
<dbReference type="HOGENOM" id="CLU_2318570_0_0_0"/>
<dbReference type="STRING" id="886293.Sinac_2687"/>
<reference evidence="1 2" key="1">
    <citation type="submission" date="2012-02" db="EMBL/GenBank/DDBJ databases">
        <title>Complete sequence of chromosome of Singulisphaera acidiphila DSM 18658.</title>
        <authorList>
            <consortium name="US DOE Joint Genome Institute (JGI-PGF)"/>
            <person name="Lucas S."/>
            <person name="Copeland A."/>
            <person name="Lapidus A."/>
            <person name="Glavina del Rio T."/>
            <person name="Dalin E."/>
            <person name="Tice H."/>
            <person name="Bruce D."/>
            <person name="Goodwin L."/>
            <person name="Pitluck S."/>
            <person name="Peters L."/>
            <person name="Ovchinnikova G."/>
            <person name="Chertkov O."/>
            <person name="Kyrpides N."/>
            <person name="Mavromatis K."/>
            <person name="Ivanova N."/>
            <person name="Brettin T."/>
            <person name="Detter J.C."/>
            <person name="Han C."/>
            <person name="Larimer F."/>
            <person name="Land M."/>
            <person name="Hauser L."/>
            <person name="Markowitz V."/>
            <person name="Cheng J.-F."/>
            <person name="Hugenholtz P."/>
            <person name="Woyke T."/>
            <person name="Wu D."/>
            <person name="Tindall B."/>
            <person name="Pomrenke H."/>
            <person name="Brambilla E."/>
            <person name="Klenk H.-P."/>
            <person name="Eisen J.A."/>
        </authorList>
    </citation>
    <scope>NUCLEOTIDE SEQUENCE [LARGE SCALE GENOMIC DNA]</scope>
    <source>
        <strain evidence="2">ATCC BAA-1392 / DSM 18658 / VKM B-2454 / MOB10</strain>
    </source>
</reference>
<accession>L0DDP6</accession>
<evidence type="ECO:0000313" key="1">
    <source>
        <dbReference type="EMBL" id="AGA26985.1"/>
    </source>
</evidence>